<dbReference type="SMART" id="SM00093">
    <property type="entry name" value="SERPIN"/>
    <property type="match status" value="1"/>
</dbReference>
<dbReference type="PANTHER" id="PTHR11461">
    <property type="entry name" value="SERINE PROTEASE INHIBITOR, SERPIN"/>
    <property type="match status" value="1"/>
</dbReference>
<dbReference type="AlphaFoldDB" id="M1E973"/>
<keyword evidence="4" id="KW-1185">Reference proteome</keyword>
<protein>
    <submittedName>
        <fullName evidence="3">Proteinase inhibitor I4 serpin</fullName>
    </submittedName>
</protein>
<dbReference type="InterPro" id="IPR023795">
    <property type="entry name" value="Serpin_CS"/>
</dbReference>
<dbReference type="SUPFAM" id="SSF56574">
    <property type="entry name" value="Serpins"/>
    <property type="match status" value="1"/>
</dbReference>
<accession>M1E973</accession>
<evidence type="ECO:0000256" key="1">
    <source>
        <dbReference type="RuleBase" id="RU000411"/>
    </source>
</evidence>
<dbReference type="Gene3D" id="2.30.39.10">
    <property type="entry name" value="Alpha-1-antitrypsin, domain 1"/>
    <property type="match status" value="1"/>
</dbReference>
<evidence type="ECO:0000313" key="4">
    <source>
        <dbReference type="Proteomes" id="UP000011765"/>
    </source>
</evidence>
<dbReference type="eggNOG" id="COG4826">
    <property type="taxonomic scope" value="Bacteria"/>
</dbReference>
<evidence type="ECO:0000259" key="2">
    <source>
        <dbReference type="SMART" id="SM00093"/>
    </source>
</evidence>
<dbReference type="EMBL" id="CP002690">
    <property type="protein sequence ID" value="AEE14919.1"/>
    <property type="molecule type" value="Genomic_DNA"/>
</dbReference>
<dbReference type="PROSITE" id="PS00284">
    <property type="entry name" value="SERPIN"/>
    <property type="match status" value="1"/>
</dbReference>
<dbReference type="STRING" id="747365.Thena_1302"/>
<dbReference type="InterPro" id="IPR042185">
    <property type="entry name" value="Serpin_sf_2"/>
</dbReference>
<dbReference type="InterPro" id="IPR036186">
    <property type="entry name" value="Serpin_sf"/>
</dbReference>
<comment type="similarity">
    <text evidence="1">Belongs to the serpin family.</text>
</comment>
<dbReference type="HOGENOM" id="CLU_023330_4_0_9"/>
<dbReference type="OrthoDB" id="9764871at2"/>
<dbReference type="GO" id="GO:0005615">
    <property type="term" value="C:extracellular space"/>
    <property type="evidence" value="ECO:0007669"/>
    <property type="project" value="InterPro"/>
</dbReference>
<sequence length="402" mass="46529">MKRFLIFLDILFFMLIFICTAFAKGVDDSQLIKGNINFGIKLMNEVRNHEFDNNVIFSPIGLGQSLSVLSNGAVGSTFDELNLVQGFNGYRESEINSFWKNTVSSTPYVYDKKMFIFTRSSLWVQNGFTFNPEFMSTINSFYPGFDLTYINFSDKYTPSAINDWVKTSTNHQVTSIVSKKDVSKDTMMYLINITYAKLAWKNEFPKNLTKKGTFYLSNGQTAKALYMKTTGNFDYYENDIFQAVKVELADPDLEAVFFLPKGTKTLMNIYRNMNGENYFNWSTQFKKRPLMLIIPKMDLEYKTSFIPEFKGIGVGDPFDQNYADFKKMFKVANFSFVSNEISDNFLKVDEYGLNKTIFNKDIKDVVNFDHPFVMVIANKKTNAWLLIASIENPHPDEWFEIF</sequence>
<dbReference type="InterPro" id="IPR023796">
    <property type="entry name" value="Serpin_dom"/>
</dbReference>
<dbReference type="Gene3D" id="3.30.497.10">
    <property type="entry name" value="Antithrombin, subunit I, domain 2"/>
    <property type="match status" value="1"/>
</dbReference>
<dbReference type="MEROPS" id="I04.067"/>
<name>M1E973_9BACT</name>
<dbReference type="InterPro" id="IPR042178">
    <property type="entry name" value="Serpin_sf_1"/>
</dbReference>
<dbReference type="Pfam" id="PF00079">
    <property type="entry name" value="Serpin"/>
    <property type="match status" value="1"/>
</dbReference>
<dbReference type="InterPro" id="IPR000215">
    <property type="entry name" value="Serpin_fam"/>
</dbReference>
<dbReference type="RefSeq" id="WP_013756640.1">
    <property type="nucleotide sequence ID" value="NC_015499.1"/>
</dbReference>
<proteinExistence type="inferred from homology"/>
<dbReference type="KEGG" id="tnr:Thena_1302"/>
<dbReference type="Proteomes" id="UP000011765">
    <property type="component" value="Chromosome"/>
</dbReference>
<feature type="domain" description="Serpin" evidence="2">
    <location>
        <begin position="40"/>
        <end position="393"/>
    </location>
</feature>
<dbReference type="GO" id="GO:0004867">
    <property type="term" value="F:serine-type endopeptidase inhibitor activity"/>
    <property type="evidence" value="ECO:0007669"/>
    <property type="project" value="InterPro"/>
</dbReference>
<organism evidence="3 4">
    <name type="scientific">Thermodesulfobium narugense DSM 14796</name>
    <dbReference type="NCBI Taxonomy" id="747365"/>
    <lineage>
        <taxon>Bacteria</taxon>
        <taxon>Pseudomonadati</taxon>
        <taxon>Thermodesulfobiota</taxon>
        <taxon>Thermodesulfobiia</taxon>
        <taxon>Thermodesulfobiales</taxon>
        <taxon>Thermodesulfobiaceae</taxon>
        <taxon>Thermodesulfobium</taxon>
    </lineage>
</organism>
<gene>
    <name evidence="3" type="ORF">Thena_1302</name>
</gene>
<reference evidence="3 4" key="1">
    <citation type="submission" date="2011-04" db="EMBL/GenBank/DDBJ databases">
        <title>The complete genome of Thermodesulfobium narugense DSM 14796.</title>
        <authorList>
            <consortium name="US DOE Joint Genome Institute (JGI-PGF)"/>
            <person name="Lucas S."/>
            <person name="Han J."/>
            <person name="Lapidus A."/>
            <person name="Bruce D."/>
            <person name="Goodwin L."/>
            <person name="Pitluck S."/>
            <person name="Peters L."/>
            <person name="Kyrpides N."/>
            <person name="Mavromatis K."/>
            <person name="Pagani I."/>
            <person name="Ivanova N."/>
            <person name="Ovchinnikova G."/>
            <person name="Zhang X."/>
            <person name="Saunders L."/>
            <person name="Detter J.C."/>
            <person name="Tapia R."/>
            <person name="Han C."/>
            <person name="Land M."/>
            <person name="Hauser L."/>
            <person name="Markowitz V."/>
            <person name="Cheng J.-F."/>
            <person name="Hugenholtz P."/>
            <person name="Woyke T."/>
            <person name="Wu D."/>
            <person name="Spring S."/>
            <person name="Schroeder M."/>
            <person name="Brambilla E."/>
            <person name="Klenk H.-P."/>
            <person name="Eisen J.A."/>
        </authorList>
    </citation>
    <scope>NUCLEOTIDE SEQUENCE [LARGE SCALE GENOMIC DNA]</scope>
    <source>
        <strain evidence="3 4">DSM 14796</strain>
    </source>
</reference>
<evidence type="ECO:0000313" key="3">
    <source>
        <dbReference type="EMBL" id="AEE14919.1"/>
    </source>
</evidence>
<dbReference type="PANTHER" id="PTHR11461:SF211">
    <property type="entry name" value="GH10112P-RELATED"/>
    <property type="match status" value="1"/>
</dbReference>